<dbReference type="GeneID" id="42455052"/>
<dbReference type="Pfam" id="PF07873">
    <property type="entry name" value="YabP"/>
    <property type="match status" value="1"/>
</dbReference>
<dbReference type="GeneID" id="83014010"/>
<dbReference type="InterPro" id="IPR038705">
    <property type="entry name" value="YabP_sf"/>
</dbReference>
<dbReference type="RefSeq" id="WP_006060198.1">
    <property type="nucleotide sequence ID" value="NZ_CABJCV010000001.1"/>
</dbReference>
<dbReference type="InterPro" id="IPR022476">
    <property type="entry name" value="Spore_YabP/YqfC"/>
</dbReference>
<accession>A0A412G6K9</accession>
<dbReference type="AlphaFoldDB" id="A0A412G6K9"/>
<keyword evidence="2" id="KW-1185">Reference proteome</keyword>
<name>A0A412G6K9_9FIRM</name>
<evidence type="ECO:0000313" key="2">
    <source>
        <dbReference type="Proteomes" id="UP000284178"/>
    </source>
</evidence>
<dbReference type="EMBL" id="QRUP01000001">
    <property type="protein sequence ID" value="RGR76925.1"/>
    <property type="molecule type" value="Genomic_DNA"/>
</dbReference>
<proteinExistence type="predicted"/>
<evidence type="ECO:0008006" key="3">
    <source>
        <dbReference type="Google" id="ProtNLM"/>
    </source>
</evidence>
<sequence length="65" mass="7390">MITVSEKQAMIEDFERLILVSPEQIITESKQGRMIVEGSGLHIRVFSADEIILSGQIRRVKFDAE</sequence>
<comment type="caution">
    <text evidence="1">The sequence shown here is derived from an EMBL/GenBank/DDBJ whole genome shotgun (WGS) entry which is preliminary data.</text>
</comment>
<reference evidence="1 2" key="1">
    <citation type="submission" date="2018-08" db="EMBL/GenBank/DDBJ databases">
        <title>A genome reference for cultivated species of the human gut microbiota.</title>
        <authorList>
            <person name="Zou Y."/>
            <person name="Xue W."/>
            <person name="Luo G."/>
        </authorList>
    </citation>
    <scope>NUCLEOTIDE SEQUENCE [LARGE SCALE GENOMIC DNA]</scope>
    <source>
        <strain evidence="1 2">AF24-29</strain>
    </source>
</reference>
<dbReference type="Gene3D" id="2.60.40.2000">
    <property type="match status" value="1"/>
</dbReference>
<organism evidence="1 2">
    <name type="scientific">Holdemania filiformis</name>
    <dbReference type="NCBI Taxonomy" id="61171"/>
    <lineage>
        <taxon>Bacteria</taxon>
        <taxon>Bacillati</taxon>
        <taxon>Bacillota</taxon>
        <taxon>Erysipelotrichia</taxon>
        <taxon>Erysipelotrichales</taxon>
        <taxon>Erysipelotrichaceae</taxon>
        <taxon>Holdemania</taxon>
    </lineage>
</organism>
<gene>
    <name evidence="1" type="ORF">DWY25_01125</name>
</gene>
<protein>
    <recommendedName>
        <fullName evidence="3">Sporulation protein YqfC</fullName>
    </recommendedName>
</protein>
<evidence type="ECO:0000313" key="1">
    <source>
        <dbReference type="EMBL" id="RGR76925.1"/>
    </source>
</evidence>
<dbReference type="Proteomes" id="UP000284178">
    <property type="component" value="Unassembled WGS sequence"/>
</dbReference>